<sequence length="70" mass="7411">MPSDQEMREIAEKQGISVWLRDALLSALERDPVEAAADAGVLSAVLDHRLKTKAAEAKALEVIAAAKAGL</sequence>
<dbReference type="EMBL" id="FOGD01000007">
    <property type="protein sequence ID" value="SER38413.1"/>
    <property type="molecule type" value="Genomic_DNA"/>
</dbReference>
<proteinExistence type="predicted"/>
<dbReference type="Proteomes" id="UP000199766">
    <property type="component" value="Unassembled WGS sequence"/>
</dbReference>
<keyword evidence="2" id="KW-1185">Reference proteome</keyword>
<evidence type="ECO:0000313" key="2">
    <source>
        <dbReference type="Proteomes" id="UP000199766"/>
    </source>
</evidence>
<dbReference type="OrthoDB" id="9133899at2"/>
<organism evidence="1 2">
    <name type="scientific">Giesbergeria anulus</name>
    <dbReference type="NCBI Taxonomy" id="180197"/>
    <lineage>
        <taxon>Bacteria</taxon>
        <taxon>Pseudomonadati</taxon>
        <taxon>Pseudomonadota</taxon>
        <taxon>Betaproteobacteria</taxon>
        <taxon>Burkholderiales</taxon>
        <taxon>Comamonadaceae</taxon>
        <taxon>Giesbergeria</taxon>
    </lineage>
</organism>
<reference evidence="1 2" key="1">
    <citation type="submission" date="2016-10" db="EMBL/GenBank/DDBJ databases">
        <authorList>
            <person name="de Groot N.N."/>
        </authorList>
    </citation>
    <scope>NUCLEOTIDE SEQUENCE [LARGE SCALE GENOMIC DNA]</scope>
    <source>
        <strain evidence="1 2">ATCC 35958</strain>
    </source>
</reference>
<name>A0A1H9NSW3_9BURK</name>
<dbReference type="AlphaFoldDB" id="A0A1H9NSW3"/>
<evidence type="ECO:0000313" key="1">
    <source>
        <dbReference type="EMBL" id="SER38413.1"/>
    </source>
</evidence>
<gene>
    <name evidence="1" type="ORF">SAMN02982919_02311</name>
</gene>
<protein>
    <submittedName>
        <fullName evidence="1">Uncharacterized protein</fullName>
    </submittedName>
</protein>
<accession>A0A1H9NSW3</accession>